<protein>
    <submittedName>
        <fullName evidence="1">Uncharacterized protein</fullName>
    </submittedName>
</protein>
<dbReference type="EMBL" id="CM056812">
    <property type="protein sequence ID" value="KAJ8617057.1"/>
    <property type="molecule type" value="Genomic_DNA"/>
</dbReference>
<evidence type="ECO:0000313" key="2">
    <source>
        <dbReference type="Proteomes" id="UP001234297"/>
    </source>
</evidence>
<dbReference type="Proteomes" id="UP001234297">
    <property type="component" value="Chromosome 4"/>
</dbReference>
<comment type="caution">
    <text evidence="1">The sequence shown here is derived from an EMBL/GenBank/DDBJ whole genome shotgun (WGS) entry which is preliminary data.</text>
</comment>
<organism evidence="1 2">
    <name type="scientific">Persea americana</name>
    <name type="common">Avocado</name>
    <dbReference type="NCBI Taxonomy" id="3435"/>
    <lineage>
        <taxon>Eukaryota</taxon>
        <taxon>Viridiplantae</taxon>
        <taxon>Streptophyta</taxon>
        <taxon>Embryophyta</taxon>
        <taxon>Tracheophyta</taxon>
        <taxon>Spermatophyta</taxon>
        <taxon>Magnoliopsida</taxon>
        <taxon>Magnoliidae</taxon>
        <taxon>Laurales</taxon>
        <taxon>Lauraceae</taxon>
        <taxon>Persea</taxon>
    </lineage>
</organism>
<proteinExistence type="predicted"/>
<gene>
    <name evidence="1" type="ORF">MRB53_013243</name>
</gene>
<name>A0ACC2K7V2_PERAE</name>
<reference evidence="1 2" key="1">
    <citation type="journal article" date="2022" name="Hortic Res">
        <title>A haplotype resolved chromosomal level avocado genome allows analysis of novel avocado genes.</title>
        <authorList>
            <person name="Nath O."/>
            <person name="Fletcher S.J."/>
            <person name="Hayward A."/>
            <person name="Shaw L.M."/>
            <person name="Masouleh A.K."/>
            <person name="Furtado A."/>
            <person name="Henry R.J."/>
            <person name="Mitter N."/>
        </authorList>
    </citation>
    <scope>NUCLEOTIDE SEQUENCE [LARGE SCALE GENOMIC DNA]</scope>
    <source>
        <strain evidence="2">cv. Hass</strain>
    </source>
</reference>
<accession>A0ACC2K7V2</accession>
<sequence length="221" mass="25743">MSSLLWDKIMEDDTCNTQLVLGVGNGQAPVQYHLLFPPHRNGVDREEEGNRWDAKMADEEDNGERNGNFNERESNTRKKLRLTKEQSDLLEDCFKEHSSLTLRRKQELAEQLNLIPRQVEVWFQNRRARTKLKQTEVDCELLKKCCENLSEENRRLKKELQELRSMKVGSPLLLQLPKVAATTVNMCPSCERVMARDQKAMKVEFIAPTMKDSSMTCQRLF</sequence>
<evidence type="ECO:0000313" key="1">
    <source>
        <dbReference type="EMBL" id="KAJ8617057.1"/>
    </source>
</evidence>
<keyword evidence="2" id="KW-1185">Reference proteome</keyword>